<feature type="domain" description="FAD/NAD(P)-binding" evidence="8">
    <location>
        <begin position="4"/>
        <end position="326"/>
    </location>
</feature>
<dbReference type="Proteomes" id="UP000295281">
    <property type="component" value="Unassembled WGS sequence"/>
</dbReference>
<sequence length="475" mass="48796">MAEYDLVVVGGGPTGENVADRAVSGGLSVALVEAERVGGECSYWACMPSKALLRPAAVLAQARAVPGAAEAVTGSLDAAAVLARRDEVVSGFDDAGQAEWLSGAGVSLVRGRARLAGPRGVEVTGPDGGTSELTARHAVAVCTGSVPFVPGVPGLAEAGFWTSREGTAAKEVPESLVVIGGGVVACELAWAWHSLGARVHMLARGGRLLSGNEPFAGERVAEALRAAGVEVRTGADVVEVAGGADGRTVRFRDGSGEHRVTAAEVLVATGRRPATDGLGLETVGLDAAALADVDDSCRVRGVEEGWLYAVGDVNGRANVTHMGKYQGRAVGDAIAARARGGEAAPEPWSRWAATADHHAVPQVVFTEPEVAAVGRTEEAAREAGLRVRAVEYDLGWVAGAGLFAPGYAGRAKMVVDEDRRVVVGCTLVGPGVGELVHAATVAVVGEVPLERLWHAVPAFPTVSEVWLRLLEAYGR</sequence>
<evidence type="ECO:0000256" key="1">
    <source>
        <dbReference type="ARBA" id="ARBA00007532"/>
    </source>
</evidence>
<keyword evidence="4 5" id="KW-0520">NAD</keyword>
<organism evidence="9 10">
    <name type="scientific">Actinorugispora endophytica</name>
    <dbReference type="NCBI Taxonomy" id="1605990"/>
    <lineage>
        <taxon>Bacteria</taxon>
        <taxon>Bacillati</taxon>
        <taxon>Actinomycetota</taxon>
        <taxon>Actinomycetes</taxon>
        <taxon>Streptosporangiales</taxon>
        <taxon>Nocardiopsidaceae</taxon>
        <taxon>Actinorugispora</taxon>
    </lineage>
</organism>
<feature type="disulfide bond" description="Redox-active" evidence="6">
    <location>
        <begin position="41"/>
        <end position="46"/>
    </location>
</feature>
<feature type="binding site" evidence="5">
    <location>
        <position position="270"/>
    </location>
    <ligand>
        <name>NAD(+)</name>
        <dbReference type="ChEBI" id="CHEBI:57540"/>
    </ligand>
</feature>
<accession>A0A4R6V3T2</accession>
<dbReference type="GO" id="GO:0004148">
    <property type="term" value="F:dihydrolipoyl dehydrogenase (NADH) activity"/>
    <property type="evidence" value="ECO:0007669"/>
    <property type="project" value="TreeGrafter"/>
</dbReference>
<evidence type="ECO:0000256" key="3">
    <source>
        <dbReference type="ARBA" id="ARBA00022827"/>
    </source>
</evidence>
<comment type="caution">
    <text evidence="9">The sequence shown here is derived from an EMBL/GenBank/DDBJ whole genome shotgun (WGS) entry which is preliminary data.</text>
</comment>
<name>A0A4R6V3T2_9ACTN</name>
<dbReference type="SUPFAM" id="SSF51905">
    <property type="entry name" value="FAD/NAD(P)-binding domain"/>
    <property type="match status" value="1"/>
</dbReference>
<dbReference type="Gene3D" id="3.50.50.60">
    <property type="entry name" value="FAD/NAD(P)-binding domain"/>
    <property type="match status" value="2"/>
</dbReference>
<keyword evidence="10" id="KW-1185">Reference proteome</keyword>
<feature type="binding site" evidence="5">
    <location>
        <begin position="143"/>
        <end position="145"/>
    </location>
    <ligand>
        <name>FAD</name>
        <dbReference type="ChEBI" id="CHEBI:57692"/>
    </ligand>
</feature>
<dbReference type="PANTHER" id="PTHR22912">
    <property type="entry name" value="DISULFIDE OXIDOREDUCTASE"/>
    <property type="match status" value="1"/>
</dbReference>
<dbReference type="PRINTS" id="PR00368">
    <property type="entry name" value="FADPNR"/>
</dbReference>
<evidence type="ECO:0000256" key="5">
    <source>
        <dbReference type="PIRSR" id="PIRSR000350-3"/>
    </source>
</evidence>
<dbReference type="GO" id="GO:0006103">
    <property type="term" value="P:2-oxoglutarate metabolic process"/>
    <property type="evidence" value="ECO:0007669"/>
    <property type="project" value="TreeGrafter"/>
</dbReference>
<dbReference type="RefSeq" id="WP_133740929.1">
    <property type="nucleotide sequence ID" value="NZ_SNYN01000004.1"/>
</dbReference>
<keyword evidence="3 5" id="KW-0274">FAD</keyword>
<evidence type="ECO:0000256" key="4">
    <source>
        <dbReference type="ARBA" id="ARBA00023027"/>
    </source>
</evidence>
<dbReference type="Pfam" id="PF02852">
    <property type="entry name" value="Pyr_redox_dim"/>
    <property type="match status" value="1"/>
</dbReference>
<dbReference type="PANTHER" id="PTHR22912:SF151">
    <property type="entry name" value="DIHYDROLIPOYL DEHYDROGENASE, MITOCHONDRIAL"/>
    <property type="match status" value="1"/>
</dbReference>
<keyword evidence="2" id="KW-0285">Flavoprotein</keyword>
<feature type="domain" description="Pyridine nucleotide-disulphide oxidoreductase dimerisation" evidence="7">
    <location>
        <begin position="360"/>
        <end position="466"/>
    </location>
</feature>
<dbReference type="InterPro" id="IPR001100">
    <property type="entry name" value="Pyr_nuc-diS_OxRdtase"/>
</dbReference>
<dbReference type="InterPro" id="IPR050151">
    <property type="entry name" value="Class-I_Pyr_Nuc-Dis_Oxidored"/>
</dbReference>
<dbReference type="PIRSF" id="PIRSF000350">
    <property type="entry name" value="Mercury_reductase_MerA"/>
    <property type="match status" value="1"/>
</dbReference>
<protein>
    <submittedName>
        <fullName evidence="9">Dihydrolipoamide dehydrogenase</fullName>
    </submittedName>
</protein>
<feature type="binding site" evidence="5">
    <location>
        <position position="312"/>
    </location>
    <ligand>
        <name>FAD</name>
        <dbReference type="ChEBI" id="CHEBI:57692"/>
    </ligand>
</feature>
<dbReference type="SUPFAM" id="SSF55424">
    <property type="entry name" value="FAD/NAD-linked reductases, dimerisation (C-terminal) domain"/>
    <property type="match status" value="1"/>
</dbReference>
<evidence type="ECO:0000259" key="8">
    <source>
        <dbReference type="Pfam" id="PF07992"/>
    </source>
</evidence>
<dbReference type="PRINTS" id="PR00411">
    <property type="entry name" value="PNDRDTASEI"/>
</dbReference>
<dbReference type="EMBL" id="SNYN01000004">
    <property type="protein sequence ID" value="TDQ53421.1"/>
    <property type="molecule type" value="Genomic_DNA"/>
</dbReference>
<dbReference type="Pfam" id="PF07992">
    <property type="entry name" value="Pyr_redox_2"/>
    <property type="match status" value="1"/>
</dbReference>
<dbReference type="OrthoDB" id="3435382at2"/>
<dbReference type="AlphaFoldDB" id="A0A4R6V3T2"/>
<evidence type="ECO:0000313" key="10">
    <source>
        <dbReference type="Proteomes" id="UP000295281"/>
    </source>
</evidence>
<feature type="binding site" evidence="5">
    <location>
        <begin position="180"/>
        <end position="187"/>
    </location>
    <ligand>
        <name>NAD(+)</name>
        <dbReference type="ChEBI" id="CHEBI:57540"/>
    </ligand>
</feature>
<dbReference type="InterPro" id="IPR004099">
    <property type="entry name" value="Pyr_nucl-diS_OxRdtase_dimer"/>
</dbReference>
<evidence type="ECO:0000313" key="9">
    <source>
        <dbReference type="EMBL" id="TDQ53421.1"/>
    </source>
</evidence>
<dbReference type="InterPro" id="IPR023753">
    <property type="entry name" value="FAD/NAD-binding_dom"/>
</dbReference>
<keyword evidence="5" id="KW-0547">Nucleotide-binding</keyword>
<feature type="binding site" evidence="5">
    <location>
        <position position="50"/>
    </location>
    <ligand>
        <name>FAD</name>
        <dbReference type="ChEBI" id="CHEBI:57692"/>
    </ligand>
</feature>
<proteinExistence type="inferred from homology"/>
<evidence type="ECO:0000259" key="7">
    <source>
        <dbReference type="Pfam" id="PF02852"/>
    </source>
</evidence>
<gene>
    <name evidence="9" type="ORF">EV190_104211</name>
</gene>
<evidence type="ECO:0000256" key="6">
    <source>
        <dbReference type="PIRSR" id="PIRSR000350-4"/>
    </source>
</evidence>
<dbReference type="Gene3D" id="3.30.390.30">
    <property type="match status" value="1"/>
</dbReference>
<dbReference type="InterPro" id="IPR036188">
    <property type="entry name" value="FAD/NAD-bd_sf"/>
</dbReference>
<reference evidence="9 10" key="1">
    <citation type="submission" date="2019-03" db="EMBL/GenBank/DDBJ databases">
        <title>Genomic Encyclopedia of Type Strains, Phase IV (KMG-IV): sequencing the most valuable type-strain genomes for metagenomic binning, comparative biology and taxonomic classification.</title>
        <authorList>
            <person name="Goeker M."/>
        </authorList>
    </citation>
    <scope>NUCLEOTIDE SEQUENCE [LARGE SCALE GENOMIC DNA]</scope>
    <source>
        <strain evidence="9 10">DSM 46770</strain>
    </source>
</reference>
<dbReference type="GO" id="GO:0050660">
    <property type="term" value="F:flavin adenine dinucleotide binding"/>
    <property type="evidence" value="ECO:0007669"/>
    <property type="project" value="TreeGrafter"/>
</dbReference>
<evidence type="ECO:0000256" key="2">
    <source>
        <dbReference type="ARBA" id="ARBA00022630"/>
    </source>
</evidence>
<comment type="similarity">
    <text evidence="1">Belongs to the class-I pyridine nucleotide-disulfide oxidoreductase family.</text>
</comment>
<dbReference type="InterPro" id="IPR016156">
    <property type="entry name" value="FAD/NAD-linked_Rdtase_dimer_sf"/>
</dbReference>
<comment type="cofactor">
    <cofactor evidence="5">
        <name>FAD</name>
        <dbReference type="ChEBI" id="CHEBI:57692"/>
    </cofactor>
    <text evidence="5">Binds 1 FAD per subunit.</text>
</comment>